<dbReference type="PROSITE" id="PS50110">
    <property type="entry name" value="RESPONSE_REGULATORY"/>
    <property type="match status" value="1"/>
</dbReference>
<dbReference type="InterPro" id="IPR011006">
    <property type="entry name" value="CheY-like_superfamily"/>
</dbReference>
<accession>A0A1G9MZ20</accession>
<protein>
    <submittedName>
        <fullName evidence="3">CheY chemotaxis protein or a CheY-like REC (Receiver) domain</fullName>
    </submittedName>
</protein>
<keyword evidence="1" id="KW-0597">Phosphoprotein</keyword>
<evidence type="ECO:0000313" key="4">
    <source>
        <dbReference type="Proteomes" id="UP000198901"/>
    </source>
</evidence>
<dbReference type="Proteomes" id="UP000198901">
    <property type="component" value="Unassembled WGS sequence"/>
</dbReference>
<dbReference type="EMBL" id="FNGS01000003">
    <property type="protein sequence ID" value="SDL78845.1"/>
    <property type="molecule type" value="Genomic_DNA"/>
</dbReference>
<dbReference type="Pfam" id="PF00072">
    <property type="entry name" value="Response_reg"/>
    <property type="match status" value="1"/>
</dbReference>
<evidence type="ECO:0000313" key="3">
    <source>
        <dbReference type="EMBL" id="SDL78845.1"/>
    </source>
</evidence>
<organism evidence="3 4">
    <name type="scientific">Siphonobacter aquaeclarae</name>
    <dbReference type="NCBI Taxonomy" id="563176"/>
    <lineage>
        <taxon>Bacteria</taxon>
        <taxon>Pseudomonadati</taxon>
        <taxon>Bacteroidota</taxon>
        <taxon>Cytophagia</taxon>
        <taxon>Cytophagales</taxon>
        <taxon>Cytophagaceae</taxon>
        <taxon>Siphonobacter</taxon>
    </lineage>
</organism>
<dbReference type="Gene3D" id="3.40.50.2300">
    <property type="match status" value="1"/>
</dbReference>
<dbReference type="SMART" id="SM00448">
    <property type="entry name" value="REC"/>
    <property type="match status" value="1"/>
</dbReference>
<reference evidence="3 4" key="1">
    <citation type="submission" date="2016-10" db="EMBL/GenBank/DDBJ databases">
        <authorList>
            <person name="de Groot N.N."/>
        </authorList>
    </citation>
    <scope>NUCLEOTIDE SEQUENCE [LARGE SCALE GENOMIC DNA]</scope>
    <source>
        <strain evidence="3 4">DSM 21668</strain>
    </source>
</reference>
<dbReference type="RefSeq" id="WP_093200607.1">
    <property type="nucleotide sequence ID" value="NZ_FNGS01000003.1"/>
</dbReference>
<sequence length="134" mass="15275">MIDVLYIEDNPDDIDIFKRVVKKIEQPPTYCVLNSGISAIRYLSEEETPRMLLLDLNLPGASGLDILQQVRAGGQYRNLPIVVYSTSDNPRDMRRAFDLGANAYLVKPGGYRETSEMLRRAIDFWVAQNDTLHE</sequence>
<name>A0A1G9MZ20_9BACT</name>
<dbReference type="AlphaFoldDB" id="A0A1G9MZ20"/>
<dbReference type="STRING" id="563176.SAMN04488090_1780"/>
<gene>
    <name evidence="3" type="ORF">SAMN04488090_1780</name>
</gene>
<proteinExistence type="predicted"/>
<dbReference type="CDD" id="cd17557">
    <property type="entry name" value="REC_Rcp-like"/>
    <property type="match status" value="1"/>
</dbReference>
<feature type="modified residue" description="4-aspartylphosphate" evidence="1">
    <location>
        <position position="55"/>
    </location>
</feature>
<evidence type="ECO:0000256" key="1">
    <source>
        <dbReference type="PROSITE-ProRule" id="PRU00169"/>
    </source>
</evidence>
<dbReference type="PANTHER" id="PTHR44520">
    <property type="entry name" value="RESPONSE REGULATOR RCP1-RELATED"/>
    <property type="match status" value="1"/>
</dbReference>
<dbReference type="OrthoDB" id="7631574at2"/>
<evidence type="ECO:0000259" key="2">
    <source>
        <dbReference type="PROSITE" id="PS50110"/>
    </source>
</evidence>
<dbReference type="InterPro" id="IPR001789">
    <property type="entry name" value="Sig_transdc_resp-reg_receiver"/>
</dbReference>
<dbReference type="GO" id="GO:0000160">
    <property type="term" value="P:phosphorelay signal transduction system"/>
    <property type="evidence" value="ECO:0007669"/>
    <property type="project" value="InterPro"/>
</dbReference>
<keyword evidence="4" id="KW-1185">Reference proteome</keyword>
<feature type="domain" description="Response regulatory" evidence="2">
    <location>
        <begin position="3"/>
        <end position="122"/>
    </location>
</feature>
<dbReference type="SUPFAM" id="SSF52172">
    <property type="entry name" value="CheY-like"/>
    <property type="match status" value="1"/>
</dbReference>
<dbReference type="InterPro" id="IPR052893">
    <property type="entry name" value="TCS_response_regulator"/>
</dbReference>